<dbReference type="KEGG" id="mdx:BTO20_37015"/>
<feature type="region of interest" description="Disordered" evidence="1">
    <location>
        <begin position="1"/>
        <end position="103"/>
    </location>
</feature>
<gene>
    <name evidence="2" type="ORF">BTO20_37015</name>
</gene>
<evidence type="ECO:0000256" key="1">
    <source>
        <dbReference type="SAM" id="MobiDB-lite"/>
    </source>
</evidence>
<dbReference type="EMBL" id="CP020810">
    <property type="protein sequence ID" value="ART74253.1"/>
    <property type="molecule type" value="Genomic_DNA"/>
</dbReference>
<evidence type="ECO:0000313" key="3">
    <source>
        <dbReference type="Proteomes" id="UP000195331"/>
    </source>
</evidence>
<keyword evidence="3" id="KW-1185">Reference proteome</keyword>
<name>A0A1Y0CG33_9MYCO</name>
<keyword evidence="2" id="KW-0614">Plasmid</keyword>
<organism evidence="2 3">
    <name type="scientific">Mycobacterium dioxanotrophicus</name>
    <dbReference type="NCBI Taxonomy" id="482462"/>
    <lineage>
        <taxon>Bacteria</taxon>
        <taxon>Bacillati</taxon>
        <taxon>Actinomycetota</taxon>
        <taxon>Actinomycetes</taxon>
        <taxon>Mycobacteriales</taxon>
        <taxon>Mycobacteriaceae</taxon>
        <taxon>Mycobacterium</taxon>
    </lineage>
</organism>
<dbReference type="RefSeq" id="WP_087083408.1">
    <property type="nucleotide sequence ID" value="NZ_CP020810.1"/>
</dbReference>
<dbReference type="Proteomes" id="UP000195331">
    <property type="component" value="Plasmid unnamed1"/>
</dbReference>
<dbReference type="AlphaFoldDB" id="A0A1Y0CG33"/>
<sequence>MSETAVNGGGLSKLRAGRQRRAGQVPPPRHPAAAPAATPQDPVSAETTVPAAGNAVTSSGATRAGRGADRDTAIPPARAADTEVSAGAGAAQTSVEARDERAGVAHTVGRRPLPDLTIDWSDPVMHVVRSTRLSVASSVFDAFKAAAEQPGQPPQTSLIMAAVSTHLARLPELVLARRPDEHTDFTSFYRRPTVASRNRTDPQVPLYIRPNGGEDQALNRIVAWVNAIITDGHPGRREASRSEIVSAALAAEYVPKR</sequence>
<protein>
    <submittedName>
        <fullName evidence="2">Uncharacterized protein</fullName>
    </submittedName>
</protein>
<proteinExistence type="predicted"/>
<evidence type="ECO:0000313" key="2">
    <source>
        <dbReference type="EMBL" id="ART74253.1"/>
    </source>
</evidence>
<geneLocation type="plasmid" evidence="2 3">
    <name>unnamed1</name>
</geneLocation>
<accession>A0A1Y0CG33</accession>
<dbReference type="OrthoDB" id="4753550at2"/>
<feature type="compositionally biased region" description="Low complexity" evidence="1">
    <location>
        <begin position="31"/>
        <end position="42"/>
    </location>
</feature>
<reference evidence="2 3" key="1">
    <citation type="submission" date="2017-04" db="EMBL/GenBank/DDBJ databases">
        <title>Whole Genome Sequence of 1,4-Dioxane Degrading Bacterium Mycobacterium dioxanotrophicus PH-06.</title>
        <authorList>
            <person name="He Y."/>
        </authorList>
    </citation>
    <scope>NUCLEOTIDE SEQUENCE [LARGE SCALE GENOMIC DNA]</scope>
    <source>
        <strain evidence="2 3">PH-06</strain>
        <plasmid evidence="2 3">unnamed1</plasmid>
    </source>
</reference>